<dbReference type="PANTHER" id="PTHR30600">
    <property type="entry name" value="CYTOCHROME C PEROXIDASE-RELATED"/>
    <property type="match status" value="1"/>
</dbReference>
<evidence type="ECO:0000256" key="5">
    <source>
        <dbReference type="ARBA" id="ARBA00022764"/>
    </source>
</evidence>
<feature type="binding site" description="covalent" evidence="8">
    <location>
        <position position="235"/>
    </location>
    <ligand>
        <name>heme c</name>
        <dbReference type="ChEBI" id="CHEBI:61717"/>
        <label>2</label>
    </ligand>
</feature>
<evidence type="ECO:0000256" key="8">
    <source>
        <dbReference type="PIRSR" id="PIRSR000294-1"/>
    </source>
</evidence>
<dbReference type="RefSeq" id="WP_072833747.1">
    <property type="nucleotide sequence ID" value="NZ_FQUU01000002.1"/>
</dbReference>
<dbReference type="GO" id="GO:0042597">
    <property type="term" value="C:periplasmic space"/>
    <property type="evidence" value="ECO:0007669"/>
    <property type="project" value="UniProtKB-SubCell"/>
</dbReference>
<accession>A0A1M4UC42</accession>
<dbReference type="GO" id="GO:0004130">
    <property type="term" value="F:cytochrome-c peroxidase activity"/>
    <property type="evidence" value="ECO:0007669"/>
    <property type="project" value="TreeGrafter"/>
</dbReference>
<gene>
    <name evidence="12" type="ORF">SAMN02745131_00593</name>
</gene>
<dbReference type="OrthoDB" id="9805202at2"/>
<evidence type="ECO:0000256" key="3">
    <source>
        <dbReference type="ARBA" id="ARBA00022723"/>
    </source>
</evidence>
<dbReference type="SUPFAM" id="SSF46626">
    <property type="entry name" value="Cytochrome c"/>
    <property type="match status" value="2"/>
</dbReference>
<dbReference type="GO" id="GO:0046872">
    <property type="term" value="F:metal ion binding"/>
    <property type="evidence" value="ECO:0007669"/>
    <property type="project" value="UniProtKB-KW"/>
</dbReference>
<comment type="subcellular location">
    <subcellularLocation>
        <location evidence="1">Periplasm</location>
    </subcellularLocation>
</comment>
<dbReference type="InterPro" id="IPR009056">
    <property type="entry name" value="Cyt_c-like_dom"/>
</dbReference>
<dbReference type="GO" id="GO:0020037">
    <property type="term" value="F:heme binding"/>
    <property type="evidence" value="ECO:0007669"/>
    <property type="project" value="InterPro"/>
</dbReference>
<feature type="binding site" description="axial binding residue" evidence="9">
    <location>
        <position position="236"/>
    </location>
    <ligand>
        <name>heme c</name>
        <dbReference type="ChEBI" id="CHEBI:61717"/>
        <label>2</label>
    </ligand>
    <ligandPart>
        <name>Fe</name>
        <dbReference type="ChEBI" id="CHEBI:18248"/>
    </ligandPart>
</feature>
<dbReference type="STRING" id="1121884.SAMN02745131_00593"/>
<dbReference type="Proteomes" id="UP000184048">
    <property type="component" value="Unassembled WGS sequence"/>
</dbReference>
<keyword evidence="7 9" id="KW-0408">Iron</keyword>
<dbReference type="InterPro" id="IPR026259">
    <property type="entry name" value="MauG/Cytc_peroxidase"/>
</dbReference>
<dbReference type="PANTHER" id="PTHR30600:SF7">
    <property type="entry name" value="CYTOCHROME C PEROXIDASE-RELATED"/>
    <property type="match status" value="1"/>
</dbReference>
<keyword evidence="13" id="KW-1185">Reference proteome</keyword>
<evidence type="ECO:0000313" key="12">
    <source>
        <dbReference type="EMBL" id="SHE54120.1"/>
    </source>
</evidence>
<feature type="binding site" description="axial binding residue" evidence="9">
    <location>
        <position position="311"/>
    </location>
    <ligand>
        <name>heme c</name>
        <dbReference type="ChEBI" id="CHEBI:61717"/>
        <label>2</label>
    </ligand>
    <ligandPart>
        <name>Fe</name>
        <dbReference type="ChEBI" id="CHEBI:18248"/>
    </ligandPart>
</feature>
<evidence type="ECO:0000313" key="13">
    <source>
        <dbReference type="Proteomes" id="UP000184048"/>
    </source>
</evidence>
<evidence type="ECO:0000256" key="2">
    <source>
        <dbReference type="ARBA" id="ARBA00022617"/>
    </source>
</evidence>
<evidence type="ECO:0000256" key="9">
    <source>
        <dbReference type="PIRSR" id="PIRSR000294-2"/>
    </source>
</evidence>
<comment type="PTM">
    <text evidence="8">Binds 2 heme groups per subunit.</text>
</comment>
<evidence type="ECO:0000256" key="6">
    <source>
        <dbReference type="ARBA" id="ARBA00023002"/>
    </source>
</evidence>
<dbReference type="InterPro" id="IPR051395">
    <property type="entry name" value="Cytochrome_c_Peroxidase/MauG"/>
</dbReference>
<dbReference type="PROSITE" id="PS51257">
    <property type="entry name" value="PROKAR_LIPOPROTEIN"/>
    <property type="match status" value="1"/>
</dbReference>
<evidence type="ECO:0000256" key="4">
    <source>
        <dbReference type="ARBA" id="ARBA00022729"/>
    </source>
</evidence>
<feature type="binding site" description="covalent" evidence="8">
    <location>
        <position position="89"/>
    </location>
    <ligand>
        <name>heme c</name>
        <dbReference type="ChEBI" id="CHEBI:61717"/>
        <label>1</label>
    </ligand>
</feature>
<dbReference type="Pfam" id="PF03150">
    <property type="entry name" value="CCP_MauG"/>
    <property type="match status" value="1"/>
</dbReference>
<sequence length="353" mass="38731">MKKLVLISCLLVVIAILACTQGNKNKIATAYGNFTEDSIKKLAHAFFQPIPAVADNQDNAVTDDKVQLGKMLYYDTRLSAKGNKSCNSCHDLQSFGVDNQRTSIGDNGKKGNRNSPTVFNAALHNMQFWDGRAKNVEEQAGMPILNSIEMGIPHKGMLVQRLAKVDRYKELFATAFPGEKAPLNYTNLEKAIAAFERTLLTPSRFDKYMQGETAALTMEEKAGLVTFIKSGCTNCHNGVGIGGAQMQRFGLVTDYRTLTGSKVNDEGRMAVTHKVSDKDVFKVPGLRNVIGTYPYFHDGSIVQLDSAVKIMGKVQLNKQLKTEEVNSIIAFLSSLTGDIKPSAKNIPKDLVQD</sequence>
<keyword evidence="3 9" id="KW-0479">Metal-binding</keyword>
<dbReference type="InterPro" id="IPR004852">
    <property type="entry name" value="Di-haem_cyt_c_peroxidsae"/>
</dbReference>
<name>A0A1M4UC42_9BACT</name>
<keyword evidence="4 10" id="KW-0732">Signal</keyword>
<evidence type="ECO:0000256" key="1">
    <source>
        <dbReference type="ARBA" id="ARBA00004418"/>
    </source>
</evidence>
<feature type="chain" id="PRO_5013359063" evidence="10">
    <location>
        <begin position="19"/>
        <end position="353"/>
    </location>
</feature>
<comment type="cofactor">
    <cofactor evidence="8">
        <name>heme</name>
        <dbReference type="ChEBI" id="CHEBI:30413"/>
    </cofactor>
    <text evidence="8">Binds 2 heme groups.</text>
</comment>
<keyword evidence="12" id="KW-0575">Peroxidase</keyword>
<feature type="binding site" description="covalent" evidence="8">
    <location>
        <position position="86"/>
    </location>
    <ligand>
        <name>heme c</name>
        <dbReference type="ChEBI" id="CHEBI:61717"/>
        <label>1</label>
    </ligand>
</feature>
<evidence type="ECO:0000259" key="11">
    <source>
        <dbReference type="PROSITE" id="PS51007"/>
    </source>
</evidence>
<evidence type="ECO:0000256" key="10">
    <source>
        <dbReference type="SAM" id="SignalP"/>
    </source>
</evidence>
<dbReference type="PIRSF" id="PIRSF000294">
    <property type="entry name" value="Cytochrome-c_peroxidase"/>
    <property type="match status" value="1"/>
</dbReference>
<keyword evidence="2 8" id="KW-0349">Heme</keyword>
<dbReference type="InterPro" id="IPR036909">
    <property type="entry name" value="Cyt_c-like_dom_sf"/>
</dbReference>
<dbReference type="EMBL" id="FQUU01000002">
    <property type="protein sequence ID" value="SHE54120.1"/>
    <property type="molecule type" value="Genomic_DNA"/>
</dbReference>
<feature type="binding site" description="axial binding residue" evidence="9">
    <location>
        <position position="90"/>
    </location>
    <ligand>
        <name>heme c</name>
        <dbReference type="ChEBI" id="CHEBI:61717"/>
        <label>1</label>
    </ligand>
    <ligandPart>
        <name>Fe</name>
        <dbReference type="ChEBI" id="CHEBI:18248"/>
    </ligandPart>
</feature>
<protein>
    <submittedName>
        <fullName evidence="12">Cytochrome c peroxidase</fullName>
    </submittedName>
</protein>
<organism evidence="12 13">
    <name type="scientific">Flavisolibacter ginsengisoli DSM 18119</name>
    <dbReference type="NCBI Taxonomy" id="1121884"/>
    <lineage>
        <taxon>Bacteria</taxon>
        <taxon>Pseudomonadati</taxon>
        <taxon>Bacteroidota</taxon>
        <taxon>Chitinophagia</taxon>
        <taxon>Chitinophagales</taxon>
        <taxon>Chitinophagaceae</taxon>
        <taxon>Flavisolibacter</taxon>
    </lineage>
</organism>
<evidence type="ECO:0000256" key="7">
    <source>
        <dbReference type="ARBA" id="ARBA00023004"/>
    </source>
</evidence>
<feature type="domain" description="Cytochrome c" evidence="11">
    <location>
        <begin position="218"/>
        <end position="336"/>
    </location>
</feature>
<dbReference type="GO" id="GO:0009055">
    <property type="term" value="F:electron transfer activity"/>
    <property type="evidence" value="ECO:0007669"/>
    <property type="project" value="InterPro"/>
</dbReference>
<proteinExistence type="predicted"/>
<keyword evidence="5" id="KW-0574">Periplasm</keyword>
<keyword evidence="6" id="KW-0560">Oxidoreductase</keyword>
<feature type="signal peptide" evidence="10">
    <location>
        <begin position="1"/>
        <end position="18"/>
    </location>
</feature>
<dbReference type="Gene3D" id="1.10.760.10">
    <property type="entry name" value="Cytochrome c-like domain"/>
    <property type="match status" value="2"/>
</dbReference>
<reference evidence="12 13" key="1">
    <citation type="submission" date="2016-11" db="EMBL/GenBank/DDBJ databases">
        <authorList>
            <person name="Jaros S."/>
            <person name="Januszkiewicz K."/>
            <person name="Wedrychowicz H."/>
        </authorList>
    </citation>
    <scope>NUCLEOTIDE SEQUENCE [LARGE SCALE GENOMIC DNA]</scope>
    <source>
        <strain evidence="12 13">DSM 18119</strain>
    </source>
</reference>
<dbReference type="PROSITE" id="PS51007">
    <property type="entry name" value="CYTC"/>
    <property type="match status" value="1"/>
</dbReference>
<feature type="binding site" description="covalent" evidence="8">
    <location>
        <position position="232"/>
    </location>
    <ligand>
        <name>heme c</name>
        <dbReference type="ChEBI" id="CHEBI:61717"/>
        <label>2</label>
    </ligand>
</feature>
<dbReference type="AlphaFoldDB" id="A0A1M4UC42"/>